<name>A0A0E2HGT5_9FIRM</name>
<feature type="domain" description="RecJ OB" evidence="8">
    <location>
        <begin position="464"/>
        <end position="571"/>
    </location>
</feature>
<evidence type="ECO:0000256" key="3">
    <source>
        <dbReference type="ARBA" id="ARBA00022722"/>
    </source>
</evidence>
<reference evidence="9 10" key="1">
    <citation type="submission" date="2013-01" db="EMBL/GenBank/DDBJ databases">
        <title>The Genome Sequence of Clostridium clostridioforme 90A8.</title>
        <authorList>
            <consortium name="The Broad Institute Genome Sequencing Platform"/>
            <person name="Earl A."/>
            <person name="Ward D."/>
            <person name="Feldgarden M."/>
            <person name="Gevers D."/>
            <person name="Courvalin P."/>
            <person name="Lambert T."/>
            <person name="Walker B."/>
            <person name="Young S.K."/>
            <person name="Zeng Q."/>
            <person name="Gargeya S."/>
            <person name="Fitzgerald M."/>
            <person name="Haas B."/>
            <person name="Abouelleil A."/>
            <person name="Alvarado L."/>
            <person name="Arachchi H.M."/>
            <person name="Berlin A.M."/>
            <person name="Chapman S.B."/>
            <person name="Dewar J."/>
            <person name="Goldberg J."/>
            <person name="Griggs A."/>
            <person name="Gujja S."/>
            <person name="Hansen M."/>
            <person name="Howarth C."/>
            <person name="Imamovic A."/>
            <person name="Larimer J."/>
            <person name="McCowan C."/>
            <person name="Murphy C."/>
            <person name="Neiman D."/>
            <person name="Pearson M."/>
            <person name="Priest M."/>
            <person name="Roberts A."/>
            <person name="Saif S."/>
            <person name="Shea T."/>
            <person name="Sisk P."/>
            <person name="Sykes S."/>
            <person name="Wortman J."/>
            <person name="Nusbaum C."/>
            <person name="Birren B."/>
        </authorList>
    </citation>
    <scope>NUCLEOTIDE SEQUENCE [LARGE SCALE GENOMIC DNA]</scope>
    <source>
        <strain evidence="9 10">90A8</strain>
    </source>
</reference>
<dbReference type="InterPro" id="IPR038763">
    <property type="entry name" value="DHH_sf"/>
</dbReference>
<evidence type="ECO:0000259" key="6">
    <source>
        <dbReference type="Pfam" id="PF01368"/>
    </source>
</evidence>
<protein>
    <recommendedName>
        <fullName evidence="2">Single-stranded-DNA-specific exonuclease RecJ</fullName>
    </recommendedName>
</protein>
<dbReference type="AlphaFoldDB" id="A0A0E2HGT5"/>
<dbReference type="Pfam" id="PF02272">
    <property type="entry name" value="DHHA1"/>
    <property type="match status" value="1"/>
</dbReference>
<evidence type="ECO:0000259" key="7">
    <source>
        <dbReference type="Pfam" id="PF02272"/>
    </source>
</evidence>
<dbReference type="InterPro" id="IPR003156">
    <property type="entry name" value="DHHA1_dom"/>
</dbReference>
<keyword evidence="4" id="KW-0378">Hydrolase</keyword>
<evidence type="ECO:0000256" key="5">
    <source>
        <dbReference type="ARBA" id="ARBA00022839"/>
    </source>
</evidence>
<organism evidence="9 10">
    <name type="scientific">[Clostridium] clostridioforme 90A8</name>
    <dbReference type="NCBI Taxonomy" id="999408"/>
    <lineage>
        <taxon>Bacteria</taxon>
        <taxon>Bacillati</taxon>
        <taxon>Bacillota</taxon>
        <taxon>Clostridia</taxon>
        <taxon>Lachnospirales</taxon>
        <taxon>Lachnospiraceae</taxon>
        <taxon>Enterocloster</taxon>
    </lineage>
</organism>
<dbReference type="PATRIC" id="fig|999408.3.peg.226"/>
<evidence type="ECO:0000256" key="1">
    <source>
        <dbReference type="ARBA" id="ARBA00005915"/>
    </source>
</evidence>
<dbReference type="NCBIfam" id="TIGR00644">
    <property type="entry name" value="recJ"/>
    <property type="match status" value="1"/>
</dbReference>
<evidence type="ECO:0000313" key="10">
    <source>
        <dbReference type="Proteomes" id="UP000013085"/>
    </source>
</evidence>
<dbReference type="InterPro" id="IPR051673">
    <property type="entry name" value="SSDNA_exonuclease_RecJ"/>
</dbReference>
<keyword evidence="5 9" id="KW-0269">Exonuclease</keyword>
<dbReference type="PANTHER" id="PTHR30255:SF2">
    <property type="entry name" value="SINGLE-STRANDED-DNA-SPECIFIC EXONUCLEASE RECJ"/>
    <property type="match status" value="1"/>
</dbReference>
<dbReference type="Pfam" id="PF01368">
    <property type="entry name" value="DHH"/>
    <property type="match status" value="1"/>
</dbReference>
<gene>
    <name evidence="9" type="ORF">HMPREF1090_00214</name>
</gene>
<dbReference type="HOGENOM" id="CLU_009736_5_2_9"/>
<dbReference type="Pfam" id="PF17768">
    <property type="entry name" value="RecJ_OB"/>
    <property type="match status" value="1"/>
</dbReference>
<dbReference type="InterPro" id="IPR001667">
    <property type="entry name" value="DDH_dom"/>
</dbReference>
<feature type="domain" description="DHHA1" evidence="7">
    <location>
        <begin position="356"/>
        <end position="449"/>
    </location>
</feature>
<evidence type="ECO:0000256" key="4">
    <source>
        <dbReference type="ARBA" id="ARBA00022801"/>
    </source>
</evidence>
<accession>A0A0E2HGT5</accession>
<dbReference type="Gene3D" id="3.10.310.30">
    <property type="match status" value="1"/>
</dbReference>
<dbReference type="EMBL" id="AGYR01000001">
    <property type="protein sequence ID" value="ENZ20279.1"/>
    <property type="molecule type" value="Genomic_DNA"/>
</dbReference>
<comment type="similarity">
    <text evidence="1">Belongs to the RecJ family.</text>
</comment>
<dbReference type="SUPFAM" id="SSF64182">
    <property type="entry name" value="DHH phosphoesterases"/>
    <property type="match status" value="1"/>
</dbReference>
<dbReference type="GO" id="GO:0006281">
    <property type="term" value="P:DNA repair"/>
    <property type="evidence" value="ECO:0007669"/>
    <property type="project" value="InterPro"/>
</dbReference>
<keyword evidence="3" id="KW-0540">Nuclease</keyword>
<proteinExistence type="inferred from homology"/>
<dbReference type="InterPro" id="IPR041122">
    <property type="entry name" value="RecJ_OB"/>
</dbReference>
<dbReference type="InterPro" id="IPR004610">
    <property type="entry name" value="RecJ"/>
</dbReference>
<comment type="caution">
    <text evidence="9">The sequence shown here is derived from an EMBL/GenBank/DDBJ whole genome shotgun (WGS) entry which is preliminary data.</text>
</comment>
<dbReference type="GO" id="GO:0003676">
    <property type="term" value="F:nucleic acid binding"/>
    <property type="evidence" value="ECO:0007669"/>
    <property type="project" value="InterPro"/>
</dbReference>
<evidence type="ECO:0000259" key="8">
    <source>
        <dbReference type="Pfam" id="PF17768"/>
    </source>
</evidence>
<dbReference type="Proteomes" id="UP000013085">
    <property type="component" value="Unassembled WGS sequence"/>
</dbReference>
<dbReference type="GO" id="GO:0006310">
    <property type="term" value="P:DNA recombination"/>
    <property type="evidence" value="ECO:0007669"/>
    <property type="project" value="InterPro"/>
</dbReference>
<evidence type="ECO:0000256" key="2">
    <source>
        <dbReference type="ARBA" id="ARBA00019841"/>
    </source>
</evidence>
<dbReference type="RefSeq" id="WP_002593208.1">
    <property type="nucleotide sequence ID" value="NZ_KB850976.1"/>
</dbReference>
<dbReference type="GO" id="GO:0008409">
    <property type="term" value="F:5'-3' exonuclease activity"/>
    <property type="evidence" value="ECO:0007669"/>
    <property type="project" value="InterPro"/>
</dbReference>
<evidence type="ECO:0000313" key="9">
    <source>
        <dbReference type="EMBL" id="ENZ20279.1"/>
    </source>
</evidence>
<feature type="domain" description="DDH" evidence="6">
    <location>
        <begin position="79"/>
        <end position="231"/>
    </location>
</feature>
<dbReference type="PANTHER" id="PTHR30255">
    <property type="entry name" value="SINGLE-STRANDED-DNA-SPECIFIC EXONUCLEASE RECJ"/>
    <property type="match status" value="1"/>
</dbReference>
<dbReference type="Gene3D" id="3.90.1640.30">
    <property type="match status" value="1"/>
</dbReference>
<sequence length="576" mass="65017">MTEARWMLYAKKADFNKIAEKYHISPVTARIIRNRGLEDVEDIGRYLHGSVEQLHDPRLLPDMDRAVEILGQKAAEGRRIRIVGDYDIDGVCSTYLLYRALKRIGAEVDYEIPDRIKDGYGINELIIEAAAEDGIDTILTCDNGIAAISQIARAKELGMTVIVTDHHDILTEDSETPEGREMLPPADAVVNPKRRDSLYPFPDICGGMVAYKLVQVLYEVHKIPGEEWLGLLEIAAIATVGDVMKLQGENRIIVKEGLSRLEHTSNLGLRKLIEKNNLQAGSITAYHIGFVIGPCLNASGRLQTAKIALGLLLCEDEPAADRMAEELKALNDQRKDMTQEGIEQAAAMVDELYREDKVLVVFLPDCHESLAGIVAGRLRERYNKPSYVLTRAEGCVKGSGRSIEAYHMFQSLVEVQDLLFKFGGHPMAAGFSLEEKDVDEFRRRLNENARERLTEEDFIPKVWIDAAMPFEYITEPFIEELELLEPYGQGNEKPQFAQKGMFIRSARVMGRNRNVVRVSLVNERGTAMDGVIFTDGDLFMVEKGDRRVMDIIYYPGINEYNGNRNLQIVVKNWRFH</sequence>